<proteinExistence type="predicted"/>
<dbReference type="Proteomes" id="UP000270296">
    <property type="component" value="Unassembled WGS sequence"/>
</dbReference>
<dbReference type="AlphaFoldDB" id="A0A183IU07"/>
<feature type="region of interest" description="Disordered" evidence="1">
    <location>
        <begin position="68"/>
        <end position="88"/>
    </location>
</feature>
<keyword evidence="3" id="KW-1185">Reference proteome</keyword>
<gene>
    <name evidence="2" type="ORF">SBAD_LOCUS7104</name>
</gene>
<dbReference type="WBParaSite" id="SBAD_0000737001-mRNA-1">
    <property type="protein sequence ID" value="SBAD_0000737001-mRNA-1"/>
    <property type="gene ID" value="SBAD_0000737001"/>
</dbReference>
<accession>A0A183IU07</accession>
<sequence>MRILAKLVQRRLTSIVRYTARPRLTSSPDLKRSEVVDILQPSKPRSTTNRFGIFVDGRTGFPDFCPSSTGFPTTNSNTTSSTTLSVAL</sequence>
<evidence type="ECO:0000256" key="1">
    <source>
        <dbReference type="SAM" id="MobiDB-lite"/>
    </source>
</evidence>
<organism evidence="4">
    <name type="scientific">Soboliphyme baturini</name>
    <dbReference type="NCBI Taxonomy" id="241478"/>
    <lineage>
        <taxon>Eukaryota</taxon>
        <taxon>Metazoa</taxon>
        <taxon>Ecdysozoa</taxon>
        <taxon>Nematoda</taxon>
        <taxon>Enoplea</taxon>
        <taxon>Dorylaimia</taxon>
        <taxon>Dioctophymatida</taxon>
        <taxon>Dioctophymatoidea</taxon>
        <taxon>Soboliphymatidae</taxon>
        <taxon>Soboliphyme</taxon>
    </lineage>
</organism>
<evidence type="ECO:0000313" key="2">
    <source>
        <dbReference type="EMBL" id="VDP11909.1"/>
    </source>
</evidence>
<name>A0A183IU07_9BILA</name>
<reference evidence="2 3" key="2">
    <citation type="submission" date="2018-11" db="EMBL/GenBank/DDBJ databases">
        <authorList>
            <consortium name="Pathogen Informatics"/>
        </authorList>
    </citation>
    <scope>NUCLEOTIDE SEQUENCE [LARGE SCALE GENOMIC DNA]</scope>
</reference>
<evidence type="ECO:0000313" key="3">
    <source>
        <dbReference type="Proteomes" id="UP000270296"/>
    </source>
</evidence>
<reference evidence="4" key="1">
    <citation type="submission" date="2016-06" db="UniProtKB">
        <authorList>
            <consortium name="WormBaseParasite"/>
        </authorList>
    </citation>
    <scope>IDENTIFICATION</scope>
</reference>
<protein>
    <submittedName>
        <fullName evidence="2 4">Uncharacterized protein</fullName>
    </submittedName>
</protein>
<dbReference type="EMBL" id="UZAM01010325">
    <property type="protein sequence ID" value="VDP11909.1"/>
    <property type="molecule type" value="Genomic_DNA"/>
</dbReference>
<evidence type="ECO:0000313" key="4">
    <source>
        <dbReference type="WBParaSite" id="SBAD_0000737001-mRNA-1"/>
    </source>
</evidence>